<dbReference type="GO" id="GO:0005524">
    <property type="term" value="F:ATP binding"/>
    <property type="evidence" value="ECO:0007669"/>
    <property type="project" value="InterPro"/>
</dbReference>
<evidence type="ECO:0000256" key="2">
    <source>
        <dbReference type="PROSITE-ProRule" id="PRU00325"/>
    </source>
</evidence>
<dbReference type="GO" id="GO:0016787">
    <property type="term" value="F:hydrolase activity"/>
    <property type="evidence" value="ECO:0007669"/>
    <property type="project" value="UniProtKB-KW"/>
</dbReference>
<dbReference type="STRING" id="314344.AL013_11070"/>
<keyword evidence="6" id="KW-0067">ATP-binding</keyword>
<dbReference type="SUPFAM" id="SSF52540">
    <property type="entry name" value="P-loop containing nucleoside triphosphate hydrolases"/>
    <property type="match status" value="2"/>
</dbReference>
<dbReference type="GO" id="GO:0008270">
    <property type="term" value="F:zinc ion binding"/>
    <property type="evidence" value="ECO:0007669"/>
    <property type="project" value="UniProtKB-KW"/>
</dbReference>
<keyword evidence="2" id="KW-0479">Metal-binding</keyword>
<sequence>MTEWPRISEKRIQQWLGRACSTRGKAYYRLGHVLDLAMDDGLLAASVRGKESDPYKLHIRFTSKAELVSHCSCPVGADCKHVAAALYAWMNEQDEVDAEAKAEAATGPVPFAFGQWLGALDQVRDGQPVRDEFPDSVKQRMLYILQPNGERNVRMQCLTARLLKDGGYGKASVYSPVNILSHHTPQYLLASDERILREVAMDRSLGSLHGYRLQGEDGLRILKRIVASGRCHWQSKDAPAIKRGEKRAGEWRWQLNSRGDQYLTLHMPADEIVIPTSPPWFLDVHKAICAPIDSAQPATVAEILLNMPAVELDCSDEVLAAVRKHLPPGVPAPLALTHERRQVTPIPRLQLTTIRPQGRGYYRKPEAFHVASLCMDYDGKRITHSSRTEMIRSIRGDRVIDYTYDAAAHARAVDALCASGLFPLREQSMTPAVEVDEHYFILPDDDQWPDWMLYECADLKEQGFVIEVMDDFPFRMETAHSWHLQLGESSGVSSALMGHASFTATLDDGEEVDLIDALARWVGNQPKLLSEASLAAMREQQSIALPMADGRFLAAPADAIANILHYMLDVFASGGAAEATLSVPQMLALEEHFEGGGAVQVSSTAWLQQMRQLADIARVPAAVLPAGLQATLRDYQHEGVNWMQMLRQMQLAGILADDMGLGKTVQALTHILIEKEAGRLQQPTLVIAPTSLMHNWRREAKKFTPDLSVLVLHGPNRMERFAEIADFDIVLTTYPLLVRDFEVLEQQQWHLLILDEAQYIKNASSKAAQRVRRLMASHKLCITGTPMENHLGELWAQFDFLLPGYLHDKRQFAKVFRKPIEIQGDQARQNALNMRIRPFLLRRGKDQVALELPDKTEIIRSVDMEGAQRELYESVRLAMQKRVRDAVASMGVAQSQIVVLDALMKMRQVCCDPRLVSGLQGALPASAKLTMLMEMLPEMIEEGRRVLLFSQFTSMLKLIEAEVTAAGIDYVKLTGQTRDRETPVERFQNGEVPLFLISLKAGGVGLNLTAADTVIHYDPWWNPAVEAQATDRAHRIGQDKAVFVYKLLTEGTVEERILEMQDRKRELADSIHQQGAGKVPLWTPADLESLFTPLG</sequence>
<proteinExistence type="predicted"/>
<evidence type="ECO:0000259" key="4">
    <source>
        <dbReference type="PROSITE" id="PS51192"/>
    </source>
</evidence>
<dbReference type="Gene3D" id="3.40.50.10810">
    <property type="entry name" value="Tandem AAA-ATPase domain"/>
    <property type="match status" value="1"/>
</dbReference>
<dbReference type="Pfam" id="PF04434">
    <property type="entry name" value="SWIM"/>
    <property type="match status" value="1"/>
</dbReference>
<reference evidence="6 7" key="1">
    <citation type="submission" date="2006-09" db="EMBL/GenBank/DDBJ databases">
        <authorList>
            <person name="Emerson D."/>
            <person name="Ferriera S."/>
            <person name="Johnson J."/>
            <person name="Kravitz S."/>
            <person name="Halpern A."/>
            <person name="Remington K."/>
            <person name="Beeson K."/>
            <person name="Tran B."/>
            <person name="Rogers Y.-H."/>
            <person name="Friedman R."/>
            <person name="Venter J.C."/>
        </authorList>
    </citation>
    <scope>NUCLEOTIDE SEQUENCE [LARGE SCALE GENOMIC DNA]</scope>
    <source>
        <strain evidence="6 7">PV-1</strain>
    </source>
</reference>
<dbReference type="Gene3D" id="3.40.50.300">
    <property type="entry name" value="P-loop containing nucleotide triphosphate hydrolases"/>
    <property type="match status" value="1"/>
</dbReference>
<accession>Q0F0J4</accession>
<dbReference type="RefSeq" id="WP_009851655.1">
    <property type="nucleotide sequence ID" value="NZ_DS022295.1"/>
</dbReference>
<dbReference type="CDD" id="cd18012">
    <property type="entry name" value="DEXQc_arch_SWI2_SNF2"/>
    <property type="match status" value="1"/>
</dbReference>
<dbReference type="InterPro" id="IPR049730">
    <property type="entry name" value="SNF2/RAD54-like_C"/>
</dbReference>
<dbReference type="InterPro" id="IPR014001">
    <property type="entry name" value="Helicase_ATP-bd"/>
</dbReference>
<name>Q0F0J4_9PROT</name>
<dbReference type="PROSITE" id="PS50966">
    <property type="entry name" value="ZF_SWIM"/>
    <property type="match status" value="1"/>
</dbReference>
<keyword evidence="2" id="KW-0862">Zinc</keyword>
<feature type="domain" description="Helicase C-terminal" evidence="5">
    <location>
        <begin position="928"/>
        <end position="1087"/>
    </location>
</feature>
<keyword evidence="6" id="KW-0347">Helicase</keyword>
<comment type="caution">
    <text evidence="6">The sequence shown here is derived from an EMBL/GenBank/DDBJ whole genome shotgun (WGS) entry which is preliminary data.</text>
</comment>
<dbReference type="Pfam" id="PF00271">
    <property type="entry name" value="Helicase_C"/>
    <property type="match status" value="1"/>
</dbReference>
<evidence type="ECO:0000259" key="5">
    <source>
        <dbReference type="PROSITE" id="PS51194"/>
    </source>
</evidence>
<dbReference type="InterPro" id="IPR007527">
    <property type="entry name" value="Znf_SWIM"/>
</dbReference>
<dbReference type="SMART" id="SM00487">
    <property type="entry name" value="DEXDc"/>
    <property type="match status" value="1"/>
</dbReference>
<evidence type="ECO:0000313" key="6">
    <source>
        <dbReference type="EMBL" id="EAU55034.1"/>
    </source>
</evidence>
<dbReference type="PANTHER" id="PTHR10799">
    <property type="entry name" value="SNF2/RAD54 HELICASE FAMILY"/>
    <property type="match status" value="1"/>
</dbReference>
<dbReference type="AlphaFoldDB" id="Q0F0J4"/>
<feature type="domain" description="SWIM-type" evidence="3">
    <location>
        <begin position="55"/>
        <end position="90"/>
    </location>
</feature>
<keyword evidence="7" id="KW-1185">Reference proteome</keyword>
<evidence type="ECO:0000256" key="1">
    <source>
        <dbReference type="ARBA" id="ARBA00022801"/>
    </source>
</evidence>
<dbReference type="OrthoDB" id="5287023at2"/>
<dbReference type="InterPro" id="IPR027417">
    <property type="entry name" value="P-loop_NTPase"/>
</dbReference>
<evidence type="ECO:0000259" key="3">
    <source>
        <dbReference type="PROSITE" id="PS50966"/>
    </source>
</evidence>
<dbReference type="SMART" id="SM00490">
    <property type="entry name" value="HELICc"/>
    <property type="match status" value="1"/>
</dbReference>
<dbReference type="PROSITE" id="PS51192">
    <property type="entry name" value="HELICASE_ATP_BIND_1"/>
    <property type="match status" value="1"/>
</dbReference>
<dbReference type="Proteomes" id="UP000005297">
    <property type="component" value="Unassembled WGS sequence"/>
</dbReference>
<keyword evidence="1" id="KW-0378">Hydrolase</keyword>
<protein>
    <submittedName>
        <fullName evidence="6">Superfamily II DNA/RNA helicase, SNF2 family protein</fullName>
    </submittedName>
</protein>
<feature type="domain" description="Helicase ATP-binding" evidence="4">
    <location>
        <begin position="644"/>
        <end position="804"/>
    </location>
</feature>
<dbReference type="HOGENOM" id="CLU_000315_21_0_0"/>
<gene>
    <name evidence="6" type="ORF">SPV1_06814</name>
</gene>
<dbReference type="CDD" id="cd18793">
    <property type="entry name" value="SF2_C_SNF"/>
    <property type="match status" value="1"/>
</dbReference>
<keyword evidence="6" id="KW-0547">Nucleotide-binding</keyword>
<dbReference type="InterPro" id="IPR001650">
    <property type="entry name" value="Helicase_C-like"/>
</dbReference>
<dbReference type="eggNOG" id="COG0553">
    <property type="taxonomic scope" value="Bacteria"/>
</dbReference>
<dbReference type="Pfam" id="PF00176">
    <property type="entry name" value="SNF2-rel_dom"/>
    <property type="match status" value="1"/>
</dbReference>
<keyword evidence="2" id="KW-0863">Zinc-finger</keyword>
<evidence type="ECO:0000313" key="7">
    <source>
        <dbReference type="Proteomes" id="UP000005297"/>
    </source>
</evidence>
<dbReference type="InParanoid" id="Q0F0J4"/>
<organism evidence="6 7">
    <name type="scientific">Mariprofundus ferrooxydans PV-1</name>
    <dbReference type="NCBI Taxonomy" id="314345"/>
    <lineage>
        <taxon>Bacteria</taxon>
        <taxon>Pseudomonadati</taxon>
        <taxon>Pseudomonadota</taxon>
        <taxon>Candidatius Mariprofundia</taxon>
        <taxon>Mariprofundales</taxon>
        <taxon>Mariprofundaceae</taxon>
        <taxon>Mariprofundus</taxon>
    </lineage>
</organism>
<dbReference type="InterPro" id="IPR000330">
    <property type="entry name" value="SNF2_N"/>
</dbReference>
<dbReference type="PROSITE" id="PS51194">
    <property type="entry name" value="HELICASE_CTER"/>
    <property type="match status" value="1"/>
</dbReference>
<dbReference type="InterPro" id="IPR038718">
    <property type="entry name" value="SNF2-like_sf"/>
</dbReference>
<dbReference type="GO" id="GO:0004386">
    <property type="term" value="F:helicase activity"/>
    <property type="evidence" value="ECO:0007669"/>
    <property type="project" value="UniProtKB-KW"/>
</dbReference>
<dbReference type="EMBL" id="AATS01000004">
    <property type="protein sequence ID" value="EAU55034.1"/>
    <property type="molecule type" value="Genomic_DNA"/>
</dbReference>